<dbReference type="eggNOG" id="COG0810">
    <property type="taxonomic scope" value="Bacteria"/>
</dbReference>
<feature type="transmembrane region" description="Helical" evidence="2">
    <location>
        <begin position="12"/>
        <end position="33"/>
    </location>
</feature>
<evidence type="ECO:0008006" key="5">
    <source>
        <dbReference type="Google" id="ProtNLM"/>
    </source>
</evidence>
<dbReference type="Proteomes" id="UP000185062">
    <property type="component" value="Unassembled WGS sequence"/>
</dbReference>
<sequence>MRSSRSVEIHFWWPLPLAVLVWLTIIWGFGFFLTSPKIEIATPPPIEARFVELPESKLAEKPALPPRKNPQIQPQVKPESIKKIKPKQPLLKQNQAKMETPLNPPPTPNQKKAKIQAPSNPPSESNSATPPTDLTDYINQARARRRTAGIFDDPEKTNPVASKPSPSEDEIRMANIRRNLQTPGTNGIFHIIRMGPRTAEFSFRAWTTSMSTPRLELIQVDAGAGGDVERAIIRRMIQLIRQYHQGDFNWESQRLNSIIVLSARVKDNSGLEDFLMREFFGRHTISHGR</sequence>
<feature type="compositionally biased region" description="Low complexity" evidence="1">
    <location>
        <begin position="122"/>
        <end position="132"/>
    </location>
</feature>
<keyword evidence="4" id="KW-1185">Reference proteome</keyword>
<accession>A0A1N6GDJ9</accession>
<evidence type="ECO:0000256" key="2">
    <source>
        <dbReference type="SAM" id="Phobius"/>
    </source>
</evidence>
<proteinExistence type="predicted"/>
<keyword evidence="2" id="KW-0472">Membrane</keyword>
<keyword evidence="2" id="KW-0812">Transmembrane</keyword>
<reference evidence="3 4" key="1">
    <citation type="submission" date="2016-12" db="EMBL/GenBank/DDBJ databases">
        <authorList>
            <person name="Song W.-J."/>
            <person name="Kurnit D.M."/>
        </authorList>
    </citation>
    <scope>NUCLEOTIDE SEQUENCE [LARGE SCALE GENOMIC DNA]</scope>
    <source>
        <strain evidence="3 4">ATCC 49181</strain>
    </source>
</reference>
<evidence type="ECO:0000313" key="3">
    <source>
        <dbReference type="EMBL" id="SIO05556.1"/>
    </source>
</evidence>
<dbReference type="RefSeq" id="WP_028461904.1">
    <property type="nucleotide sequence ID" value="NZ_FSRO01000001.1"/>
</dbReference>
<dbReference type="AlphaFoldDB" id="A0A1N6GDJ9"/>
<gene>
    <name evidence="3" type="ORF">SAMN02743940_0659</name>
</gene>
<evidence type="ECO:0000256" key="1">
    <source>
        <dbReference type="SAM" id="MobiDB-lite"/>
    </source>
</evidence>
<dbReference type="STRING" id="44575.SAMN05216419_102826"/>
<organism evidence="3 4">
    <name type="scientific">Nitrosomonas cryotolerans ATCC 49181</name>
    <dbReference type="NCBI Taxonomy" id="1131553"/>
    <lineage>
        <taxon>Bacteria</taxon>
        <taxon>Pseudomonadati</taxon>
        <taxon>Pseudomonadota</taxon>
        <taxon>Betaproteobacteria</taxon>
        <taxon>Nitrosomonadales</taxon>
        <taxon>Nitrosomonadaceae</taxon>
        <taxon>Nitrosomonas</taxon>
    </lineage>
</organism>
<feature type="region of interest" description="Disordered" evidence="1">
    <location>
        <begin position="59"/>
        <end position="134"/>
    </location>
</feature>
<protein>
    <recommendedName>
        <fullName evidence="5">Protein TonB, links inner and outer membranes</fullName>
    </recommendedName>
</protein>
<keyword evidence="2" id="KW-1133">Transmembrane helix</keyword>
<dbReference type="EMBL" id="FSRO01000001">
    <property type="protein sequence ID" value="SIO05556.1"/>
    <property type="molecule type" value="Genomic_DNA"/>
</dbReference>
<evidence type="ECO:0000313" key="4">
    <source>
        <dbReference type="Proteomes" id="UP000185062"/>
    </source>
</evidence>
<name>A0A1N6GDJ9_9PROT</name>